<accession>A0ABV6QNB1</accession>
<dbReference type="Gene3D" id="3.90.320.10">
    <property type="match status" value="1"/>
</dbReference>
<organism evidence="2 3">
    <name type="scientific">Kribbella deserti</name>
    <dbReference type="NCBI Taxonomy" id="1926257"/>
    <lineage>
        <taxon>Bacteria</taxon>
        <taxon>Bacillati</taxon>
        <taxon>Actinomycetota</taxon>
        <taxon>Actinomycetes</taxon>
        <taxon>Propionibacteriales</taxon>
        <taxon>Kribbellaceae</taxon>
        <taxon>Kribbella</taxon>
    </lineage>
</organism>
<keyword evidence="3" id="KW-1185">Reference proteome</keyword>
<proteinExistence type="predicted"/>
<dbReference type="PANTHER" id="PTHR46609">
    <property type="entry name" value="EXONUCLEASE, PHAGE-TYPE/RECB, C-TERMINAL DOMAIN-CONTAINING PROTEIN"/>
    <property type="match status" value="1"/>
</dbReference>
<dbReference type="EMBL" id="JBHLTC010000022">
    <property type="protein sequence ID" value="MFC0626124.1"/>
    <property type="molecule type" value="Genomic_DNA"/>
</dbReference>
<reference evidence="2 3" key="1">
    <citation type="submission" date="2024-09" db="EMBL/GenBank/DDBJ databases">
        <authorList>
            <person name="Sun Q."/>
            <person name="Mori K."/>
        </authorList>
    </citation>
    <scope>NUCLEOTIDE SEQUENCE [LARGE SCALE GENOMIC DNA]</scope>
    <source>
        <strain evidence="2 3">CGMCC 1.15906</strain>
    </source>
</reference>
<dbReference type="NCBIfam" id="TIGR03033">
    <property type="entry name" value="phage_rel_nuc"/>
    <property type="match status" value="1"/>
</dbReference>
<dbReference type="InterPro" id="IPR017482">
    <property type="entry name" value="Lambda-type_endonuclease"/>
</dbReference>
<dbReference type="Pfam" id="PF09588">
    <property type="entry name" value="YqaJ"/>
    <property type="match status" value="1"/>
</dbReference>
<name>A0ABV6QNB1_9ACTN</name>
<dbReference type="RefSeq" id="WP_380049256.1">
    <property type="nucleotide sequence ID" value="NZ_JBHLTC010000022.1"/>
</dbReference>
<gene>
    <name evidence="2" type="ORF">ACFFGN_18750</name>
</gene>
<feature type="domain" description="YqaJ viral recombinase" evidence="1">
    <location>
        <begin position="20"/>
        <end position="156"/>
    </location>
</feature>
<sequence>MTARVGTAELVGTFKPGSDEWHAARAKGLGGSEIAAVLGLSPFESRYSLWHRKAGLIGPVAESPEMEWGTRLENAVCDKHREVHNLGSLLQPSGTYRHSERPWQIANPDRLRSDFDGHIVSLLEAKTSPFGDRWGATDTDEIPVHVRAQVMWYLDTLGLDTGHVAVLISGLDYREYVLEYDADEAQLLRDAAVEFLATLAAGTPPPIDDHEATYKAVQEMHPDIDPVSHELSTPVARAFIAARAGLDAAKAVERQAKSAVAAEMGNAHTATWNGYTIANRQARGDGTPYVVTAKNLPDLTTETEAAA</sequence>
<dbReference type="Proteomes" id="UP001589890">
    <property type="component" value="Unassembled WGS sequence"/>
</dbReference>
<evidence type="ECO:0000259" key="1">
    <source>
        <dbReference type="Pfam" id="PF09588"/>
    </source>
</evidence>
<evidence type="ECO:0000313" key="3">
    <source>
        <dbReference type="Proteomes" id="UP001589890"/>
    </source>
</evidence>
<dbReference type="InterPro" id="IPR011335">
    <property type="entry name" value="Restrct_endonuc-II-like"/>
</dbReference>
<dbReference type="InterPro" id="IPR019080">
    <property type="entry name" value="YqaJ_viral_recombinase"/>
</dbReference>
<protein>
    <submittedName>
        <fullName evidence="2">YqaJ viral recombinase family protein</fullName>
    </submittedName>
</protein>
<dbReference type="PANTHER" id="PTHR46609:SF6">
    <property type="entry name" value="EXONUCLEASE, PHAGE-TYPE_RECB, C-TERMINAL DOMAIN-CONTAINING PROTEIN-RELATED"/>
    <property type="match status" value="1"/>
</dbReference>
<dbReference type="SUPFAM" id="SSF52980">
    <property type="entry name" value="Restriction endonuclease-like"/>
    <property type="match status" value="1"/>
</dbReference>
<dbReference type="InterPro" id="IPR051703">
    <property type="entry name" value="NF-kappa-B_Signaling_Reg"/>
</dbReference>
<comment type="caution">
    <text evidence="2">The sequence shown here is derived from an EMBL/GenBank/DDBJ whole genome shotgun (WGS) entry which is preliminary data.</text>
</comment>
<dbReference type="InterPro" id="IPR011604">
    <property type="entry name" value="PDDEXK-like_dom_sf"/>
</dbReference>
<evidence type="ECO:0000313" key="2">
    <source>
        <dbReference type="EMBL" id="MFC0626124.1"/>
    </source>
</evidence>